<sequence length="290" mass="32460">MKQKNRQFGRKSMTLPVRDRRPLGRQLALLLPLLLLLLAGGCARSPWTEPVDDERHRQLLAAYDDHRRQAAQCGDAYDGDLNLSWRTSVDSVALAGYYQIQHPASVRFNVTNPLGQPLVAVAVATGGFQVLHVPRQTFYAGSIRSYALRHDVPPALLSGPLFDWLTGRPIAGGVRVADIREDKQERGVWYALVRDGKNRTLPIEHLLLDPATGQVVERVVVDDQDEQHARISYDDWQPAGNCRLPLVVTITGISFWAEAELRFSEVLPARLSPADFKLPVPSGYLRQFMP</sequence>
<reference evidence="2 3" key="1">
    <citation type="submission" date="2016-11" db="EMBL/GenBank/DDBJ databases">
        <authorList>
            <person name="Jaros S."/>
            <person name="Januszkiewicz K."/>
            <person name="Wedrychowicz H."/>
        </authorList>
    </citation>
    <scope>NUCLEOTIDE SEQUENCE [LARGE SCALE GENOMIC DNA]</scope>
    <source>
        <strain evidence="2 3">DSM 9705</strain>
    </source>
</reference>
<dbReference type="InterPro" id="IPR029046">
    <property type="entry name" value="LolA/LolB/LppX"/>
</dbReference>
<dbReference type="AlphaFoldDB" id="A0A1M5VRE0"/>
<protein>
    <submittedName>
        <fullName evidence="2">Outer membrane lipoprotein LolB, involved in outer membrane biogenesis</fullName>
    </submittedName>
</protein>
<dbReference type="Proteomes" id="UP000184139">
    <property type="component" value="Unassembled WGS sequence"/>
</dbReference>
<keyword evidence="3" id="KW-1185">Reference proteome</keyword>
<keyword evidence="1" id="KW-0732">Signal</keyword>
<dbReference type="Gene3D" id="2.50.20.10">
    <property type="entry name" value="Lipoprotein localisation LolA/LolB/LppX"/>
    <property type="match status" value="1"/>
</dbReference>
<proteinExistence type="predicted"/>
<dbReference type="STRING" id="1121409.SAMN02745124_01842"/>
<evidence type="ECO:0000313" key="2">
    <source>
        <dbReference type="EMBL" id="SHH77797.1"/>
    </source>
</evidence>
<keyword evidence="2" id="KW-0449">Lipoprotein</keyword>
<gene>
    <name evidence="2" type="ORF">SAMN02745124_01842</name>
</gene>
<accession>A0A1M5VRE0</accession>
<dbReference type="SUPFAM" id="SSF89392">
    <property type="entry name" value="Prokaryotic lipoproteins and lipoprotein localization factors"/>
    <property type="match status" value="1"/>
</dbReference>
<evidence type="ECO:0000256" key="1">
    <source>
        <dbReference type="ARBA" id="ARBA00022729"/>
    </source>
</evidence>
<name>A0A1M5VRE0_9BACT</name>
<dbReference type="EMBL" id="FQXS01000009">
    <property type="protein sequence ID" value="SHH77797.1"/>
    <property type="molecule type" value="Genomic_DNA"/>
</dbReference>
<organism evidence="2 3">
    <name type="scientific">Desulfofustis glycolicus DSM 9705</name>
    <dbReference type="NCBI Taxonomy" id="1121409"/>
    <lineage>
        <taxon>Bacteria</taxon>
        <taxon>Pseudomonadati</taxon>
        <taxon>Thermodesulfobacteriota</taxon>
        <taxon>Desulfobulbia</taxon>
        <taxon>Desulfobulbales</taxon>
        <taxon>Desulfocapsaceae</taxon>
        <taxon>Desulfofustis</taxon>
    </lineage>
</organism>
<evidence type="ECO:0000313" key="3">
    <source>
        <dbReference type="Proteomes" id="UP000184139"/>
    </source>
</evidence>